<evidence type="ECO:0000313" key="2">
    <source>
        <dbReference type="EMBL" id="ORD93298.1"/>
    </source>
</evidence>
<reference evidence="2 3" key="1">
    <citation type="journal article" date="2017" name="Environ. Microbiol.">
        <title>Decay of the glycolytic pathway and adaptation to intranuclear parasitism within Enterocytozoonidae microsporidia.</title>
        <authorList>
            <person name="Wiredu Boakye D."/>
            <person name="Jaroenlak P."/>
            <person name="Prachumwat A."/>
            <person name="Williams T.A."/>
            <person name="Bateman K.S."/>
            <person name="Itsathitphaisarn O."/>
            <person name="Sritunyalucksana K."/>
            <person name="Paszkiewicz K.H."/>
            <person name="Moore K.A."/>
            <person name="Stentiford G.D."/>
            <person name="Williams B.A."/>
        </authorList>
    </citation>
    <scope>NUCLEOTIDE SEQUENCE [LARGE SCALE GENOMIC DNA]</scope>
    <source>
        <strain evidence="2 3">GB1</strain>
    </source>
</reference>
<name>A0A1Y1S4I8_9MICR</name>
<evidence type="ECO:0000313" key="3">
    <source>
        <dbReference type="Proteomes" id="UP000192639"/>
    </source>
</evidence>
<feature type="signal peptide" evidence="1">
    <location>
        <begin position="1"/>
        <end position="17"/>
    </location>
</feature>
<comment type="caution">
    <text evidence="2">The sequence shown here is derived from an EMBL/GenBank/DDBJ whole genome shotgun (WGS) entry which is preliminary data.</text>
</comment>
<accession>A0A1Y1S4I8</accession>
<feature type="chain" id="PRO_5012937404" description="Secreted protein" evidence="1">
    <location>
        <begin position="18"/>
        <end position="124"/>
    </location>
</feature>
<dbReference type="AlphaFoldDB" id="A0A1Y1S4I8"/>
<evidence type="ECO:0008006" key="4">
    <source>
        <dbReference type="Google" id="ProtNLM"/>
    </source>
</evidence>
<evidence type="ECO:0000256" key="1">
    <source>
        <dbReference type="SAM" id="SignalP"/>
    </source>
</evidence>
<proteinExistence type="predicted"/>
<keyword evidence="3" id="KW-1185">Reference proteome</keyword>
<keyword evidence="1" id="KW-0732">Signal</keyword>
<dbReference type="VEuPathDB" id="MicrosporidiaDB:ECANGB1_2731"/>
<dbReference type="Proteomes" id="UP000192639">
    <property type="component" value="Unassembled WGS sequence"/>
</dbReference>
<protein>
    <recommendedName>
        <fullName evidence="4">Secreted protein</fullName>
    </recommendedName>
</protein>
<organism evidence="2 3">
    <name type="scientific">Enterospora canceri</name>
    <dbReference type="NCBI Taxonomy" id="1081671"/>
    <lineage>
        <taxon>Eukaryota</taxon>
        <taxon>Fungi</taxon>
        <taxon>Fungi incertae sedis</taxon>
        <taxon>Microsporidia</taxon>
        <taxon>Enterocytozoonidae</taxon>
        <taxon>Enterospora</taxon>
    </lineage>
</organism>
<gene>
    <name evidence="2" type="ORF">ECANGB1_2731</name>
</gene>
<sequence>MFISLFILSTNLLVVLSAGHMKPIDWNNSFMAGIRSFLSGISASKKAFATFSGNCSWINCFFLDSNMVCSFDKCEFVLICCLIPDKFRKMALQRQNLHISLLYRSTIPCCLNLIAYSFNIFVFA</sequence>
<dbReference type="EMBL" id="LWDP01000117">
    <property type="protein sequence ID" value="ORD93298.1"/>
    <property type="molecule type" value="Genomic_DNA"/>
</dbReference>